<dbReference type="Pfam" id="PF09557">
    <property type="entry name" value="DUF2382"/>
    <property type="match status" value="1"/>
</dbReference>
<sequence length="267" mass="29130">MPKKSGEVAGLFADGEAARRAGRELVLAGFRADDVRLGEQRGGIFDALLGEEGSRGTLVQVRAQGRALEAAAILHRHGGQDPEQVDTSSEARTETAEQAQEGGVQLELVTEDLVPRLEPVEIGEVRVVRRVVSERRTIEVEVRREEVSVEHHPKPEPPPAVLMEGGHDESPSEAEPGVPAVSSITLEDQVTRVPVFAEQVVVSTRPYVVEEVWIRKRGVVERRSVSGEIRREELEVEPVGDVTVESDATGGTTVRPRSVKRRKPTAT</sequence>
<dbReference type="EMBL" id="JAEKNR010000028">
    <property type="protein sequence ID" value="MBJ7596908.1"/>
    <property type="molecule type" value="Genomic_DNA"/>
</dbReference>
<proteinExistence type="predicted"/>
<keyword evidence="4" id="KW-1185">Reference proteome</keyword>
<feature type="compositionally biased region" description="Basic residues" evidence="1">
    <location>
        <begin position="257"/>
        <end position="267"/>
    </location>
</feature>
<organism evidence="3 4">
    <name type="scientific">Candidatus Nephthysia bennettiae</name>
    <dbReference type="NCBI Taxonomy" id="3127016"/>
    <lineage>
        <taxon>Bacteria</taxon>
        <taxon>Bacillati</taxon>
        <taxon>Candidatus Dormiibacterota</taxon>
        <taxon>Candidatus Dormibacteria</taxon>
        <taxon>Candidatus Dormibacterales</taxon>
        <taxon>Candidatus Dormibacteraceae</taxon>
        <taxon>Candidatus Nephthysia</taxon>
    </lineage>
</organism>
<gene>
    <name evidence="3" type="ORF">JF922_02315</name>
</gene>
<feature type="region of interest" description="Disordered" evidence="1">
    <location>
        <begin position="241"/>
        <end position="267"/>
    </location>
</feature>
<dbReference type="RefSeq" id="WP_338198738.1">
    <property type="nucleotide sequence ID" value="NZ_JAEKNR010000028.1"/>
</dbReference>
<evidence type="ECO:0000256" key="1">
    <source>
        <dbReference type="SAM" id="MobiDB-lite"/>
    </source>
</evidence>
<evidence type="ECO:0000313" key="4">
    <source>
        <dbReference type="Proteomes" id="UP000612893"/>
    </source>
</evidence>
<dbReference type="AlphaFoldDB" id="A0A934K554"/>
<feature type="region of interest" description="Disordered" evidence="1">
    <location>
        <begin position="75"/>
        <end position="102"/>
    </location>
</feature>
<feature type="region of interest" description="Disordered" evidence="1">
    <location>
        <begin position="147"/>
        <end position="182"/>
    </location>
</feature>
<dbReference type="PANTHER" id="PTHR38463">
    <property type="entry name" value="STRESS RESPONSE PROTEIN YSNF"/>
    <property type="match status" value="1"/>
</dbReference>
<dbReference type="PANTHER" id="PTHR38463:SF1">
    <property type="entry name" value="STRESS RESPONSE PROTEIN YSNF"/>
    <property type="match status" value="1"/>
</dbReference>
<evidence type="ECO:0000313" key="3">
    <source>
        <dbReference type="EMBL" id="MBJ7596908.1"/>
    </source>
</evidence>
<protein>
    <submittedName>
        <fullName evidence="3">DUF2382 domain-containing protein</fullName>
    </submittedName>
</protein>
<reference evidence="3" key="1">
    <citation type="submission" date="2020-10" db="EMBL/GenBank/DDBJ databases">
        <title>Ca. Dormibacterota MAGs.</title>
        <authorList>
            <person name="Montgomery K."/>
        </authorList>
    </citation>
    <scope>NUCLEOTIDE SEQUENCE [LARGE SCALE GENOMIC DNA]</scope>
    <source>
        <strain evidence="3">SC8812_S17_10</strain>
    </source>
</reference>
<evidence type="ECO:0000259" key="2">
    <source>
        <dbReference type="Pfam" id="PF09557"/>
    </source>
</evidence>
<accession>A0A934K554</accession>
<feature type="domain" description="DUF2382" evidence="2">
    <location>
        <begin position="106"/>
        <end position="236"/>
    </location>
</feature>
<comment type="caution">
    <text evidence="3">The sequence shown here is derived from an EMBL/GenBank/DDBJ whole genome shotgun (WGS) entry which is preliminary data.</text>
</comment>
<dbReference type="Proteomes" id="UP000612893">
    <property type="component" value="Unassembled WGS sequence"/>
</dbReference>
<dbReference type="InterPro" id="IPR052967">
    <property type="entry name" value="Stress_Response_Assoc"/>
</dbReference>
<name>A0A934K554_9BACT</name>
<dbReference type="InterPro" id="IPR019060">
    <property type="entry name" value="DUF2382"/>
</dbReference>